<reference evidence="3" key="2">
    <citation type="submission" date="2023-05" db="EMBL/GenBank/DDBJ databases">
        <authorList>
            <consortium name="Lawrence Berkeley National Laboratory"/>
            <person name="Steindorff A."/>
            <person name="Hensen N."/>
            <person name="Bonometti L."/>
            <person name="Westerberg I."/>
            <person name="Brannstrom I.O."/>
            <person name="Guillou S."/>
            <person name="Cros-Aarteil S."/>
            <person name="Calhoun S."/>
            <person name="Haridas S."/>
            <person name="Kuo A."/>
            <person name="Mondo S."/>
            <person name="Pangilinan J."/>
            <person name="Riley R."/>
            <person name="Labutti K."/>
            <person name="Andreopoulos B."/>
            <person name="Lipzen A."/>
            <person name="Chen C."/>
            <person name="Yanf M."/>
            <person name="Daum C."/>
            <person name="Ng V."/>
            <person name="Clum A."/>
            <person name="Ohm R."/>
            <person name="Martin F."/>
            <person name="Silar P."/>
            <person name="Natvig D."/>
            <person name="Lalanne C."/>
            <person name="Gautier V."/>
            <person name="Ament-Velasquez S.L."/>
            <person name="Kruys A."/>
            <person name="Hutchinson M.I."/>
            <person name="Powell A.J."/>
            <person name="Barry K."/>
            <person name="Miller A.N."/>
            <person name="Grigoriev I.V."/>
            <person name="Debuchy R."/>
            <person name="Gladieux P."/>
            <person name="Thoren M.H."/>
            <person name="Johannesson H."/>
        </authorList>
    </citation>
    <scope>NUCLEOTIDE SEQUENCE</scope>
    <source>
        <strain evidence="3">CBS 315.58</strain>
    </source>
</reference>
<gene>
    <name evidence="3" type="ORF">QBC40DRAFT_101810</name>
</gene>
<dbReference type="GO" id="GO:0030956">
    <property type="term" value="C:glutamyl-tRNA(Gln) amidotransferase complex"/>
    <property type="evidence" value="ECO:0007669"/>
    <property type="project" value="TreeGrafter"/>
</dbReference>
<dbReference type="GO" id="GO:0070681">
    <property type="term" value="P:glutaminyl-tRNAGln biosynthesis via transamidation"/>
    <property type="evidence" value="ECO:0007669"/>
    <property type="project" value="TreeGrafter"/>
</dbReference>
<dbReference type="AlphaFoldDB" id="A0AAN6XBC0"/>
<reference evidence="3" key="1">
    <citation type="journal article" date="2023" name="Mol. Phylogenet. Evol.">
        <title>Genome-scale phylogeny and comparative genomics of the fungal order Sordariales.</title>
        <authorList>
            <person name="Hensen N."/>
            <person name="Bonometti L."/>
            <person name="Westerberg I."/>
            <person name="Brannstrom I.O."/>
            <person name="Guillou S."/>
            <person name="Cros-Aarteil S."/>
            <person name="Calhoun S."/>
            <person name="Haridas S."/>
            <person name="Kuo A."/>
            <person name="Mondo S."/>
            <person name="Pangilinan J."/>
            <person name="Riley R."/>
            <person name="LaButti K."/>
            <person name="Andreopoulos B."/>
            <person name="Lipzen A."/>
            <person name="Chen C."/>
            <person name="Yan M."/>
            <person name="Daum C."/>
            <person name="Ng V."/>
            <person name="Clum A."/>
            <person name="Steindorff A."/>
            <person name="Ohm R.A."/>
            <person name="Martin F."/>
            <person name="Silar P."/>
            <person name="Natvig D.O."/>
            <person name="Lalanne C."/>
            <person name="Gautier V."/>
            <person name="Ament-Velasquez S.L."/>
            <person name="Kruys A."/>
            <person name="Hutchinson M.I."/>
            <person name="Powell A.J."/>
            <person name="Barry K."/>
            <person name="Miller A.N."/>
            <person name="Grigoriev I.V."/>
            <person name="Debuchy R."/>
            <person name="Gladieux P."/>
            <person name="Hiltunen Thoren M."/>
            <person name="Johannesson H."/>
        </authorList>
    </citation>
    <scope>NUCLEOTIDE SEQUENCE</scope>
    <source>
        <strain evidence="3">CBS 315.58</strain>
    </source>
</reference>
<comment type="caution">
    <text evidence="3">The sequence shown here is derived from an EMBL/GenBank/DDBJ whole genome shotgun (WGS) entry which is preliminary data.</text>
</comment>
<feature type="region of interest" description="Disordered" evidence="1">
    <location>
        <begin position="48"/>
        <end position="68"/>
    </location>
</feature>
<dbReference type="GO" id="GO:0032543">
    <property type="term" value="P:mitochondrial translation"/>
    <property type="evidence" value="ECO:0007669"/>
    <property type="project" value="TreeGrafter"/>
</dbReference>
<accession>A0AAN6XBC0</accession>
<proteinExistence type="predicted"/>
<protein>
    <recommendedName>
        <fullName evidence="2">Glutamyl-tRNA amidotransferase complex subunit Gta3 domain-containing protein</fullName>
    </recommendedName>
</protein>
<sequence>MSKTRLLPPLLRHPLKAPFSTTVHPPSTTPLDPQALLSKPTWSIHSLLPPTTTTATTTTTTTTISTPSISSHQLSHLLKLSALPPPTSSESTSKILSDLHSQLHFLAHLQSVDTSDVEPLSSIRDETPEGLAEAAVTVDTVKEALENEERVGKWRRPRRRVQPAKEQREVEKWDVLGSASEKVTVGGGGYFVVRSGKAVAAE</sequence>
<dbReference type="Pfam" id="PF20978">
    <property type="entry name" value="Gta3"/>
    <property type="match status" value="1"/>
</dbReference>
<dbReference type="EMBL" id="MU863960">
    <property type="protein sequence ID" value="KAK4197568.1"/>
    <property type="molecule type" value="Genomic_DNA"/>
</dbReference>
<name>A0AAN6XBC0_9PEZI</name>
<dbReference type="InterPro" id="IPR003837">
    <property type="entry name" value="GatC"/>
</dbReference>
<evidence type="ECO:0000313" key="3">
    <source>
        <dbReference type="EMBL" id="KAK4197568.1"/>
    </source>
</evidence>
<evidence type="ECO:0000259" key="2">
    <source>
        <dbReference type="Pfam" id="PF20978"/>
    </source>
</evidence>
<keyword evidence="4" id="KW-1185">Reference proteome</keyword>
<dbReference type="PANTHER" id="PTHR15004:SF0">
    <property type="entry name" value="GLUTAMYL-TRNA(GLN) AMIDOTRANSFERASE SUBUNIT C, MITOCHONDRIAL"/>
    <property type="match status" value="1"/>
</dbReference>
<dbReference type="InterPro" id="IPR049545">
    <property type="entry name" value="Gta3_dom"/>
</dbReference>
<dbReference type="Proteomes" id="UP001303160">
    <property type="component" value="Unassembled WGS sequence"/>
</dbReference>
<evidence type="ECO:0000313" key="4">
    <source>
        <dbReference type="Proteomes" id="UP001303160"/>
    </source>
</evidence>
<dbReference type="InterPro" id="IPR036113">
    <property type="entry name" value="Asp/Glu-ADT_sf_sub_c"/>
</dbReference>
<dbReference type="SUPFAM" id="SSF141000">
    <property type="entry name" value="Glu-tRNAGln amidotransferase C subunit"/>
    <property type="match status" value="1"/>
</dbReference>
<organism evidence="3 4">
    <name type="scientific">Triangularia verruculosa</name>
    <dbReference type="NCBI Taxonomy" id="2587418"/>
    <lineage>
        <taxon>Eukaryota</taxon>
        <taxon>Fungi</taxon>
        <taxon>Dikarya</taxon>
        <taxon>Ascomycota</taxon>
        <taxon>Pezizomycotina</taxon>
        <taxon>Sordariomycetes</taxon>
        <taxon>Sordariomycetidae</taxon>
        <taxon>Sordariales</taxon>
        <taxon>Podosporaceae</taxon>
        <taxon>Triangularia</taxon>
    </lineage>
</organism>
<feature type="compositionally biased region" description="Low complexity" evidence="1">
    <location>
        <begin position="49"/>
        <end position="68"/>
    </location>
</feature>
<dbReference type="PANTHER" id="PTHR15004">
    <property type="entry name" value="GLUTAMYL-TRNA(GLN) AMIDOTRANSFERASE SUBUNIT C, MITOCHONDRIAL"/>
    <property type="match status" value="1"/>
</dbReference>
<dbReference type="GO" id="GO:0005739">
    <property type="term" value="C:mitochondrion"/>
    <property type="evidence" value="ECO:0007669"/>
    <property type="project" value="TreeGrafter"/>
</dbReference>
<dbReference type="GO" id="GO:0006450">
    <property type="term" value="P:regulation of translational fidelity"/>
    <property type="evidence" value="ECO:0007669"/>
    <property type="project" value="InterPro"/>
</dbReference>
<evidence type="ECO:0000256" key="1">
    <source>
        <dbReference type="SAM" id="MobiDB-lite"/>
    </source>
</evidence>
<feature type="domain" description="Glutamyl-tRNA amidotransferase complex subunit Gta3" evidence="2">
    <location>
        <begin position="67"/>
        <end position="120"/>
    </location>
</feature>